<evidence type="ECO:0000313" key="3">
    <source>
        <dbReference type="EMBL" id="QTE04039.1"/>
    </source>
</evidence>
<dbReference type="EMBL" id="MW046587">
    <property type="protein sequence ID" value="QTE04039.1"/>
    <property type="molecule type" value="Genomic_DNA"/>
</dbReference>
<feature type="region of interest" description="Disordered" evidence="1">
    <location>
        <begin position="1"/>
        <end position="44"/>
    </location>
</feature>
<dbReference type="Pfam" id="PF08398">
    <property type="entry name" value="Phospholip_A2_4"/>
    <property type="match status" value="1"/>
</dbReference>
<accession>A0A8A4XED7</accession>
<organism evidence="3">
    <name type="scientific">Pavo cristatus parvo-like hybrid virus</name>
    <dbReference type="NCBI Taxonomy" id="2794523"/>
    <lineage>
        <taxon>Viruses</taxon>
        <taxon>Monodnaviria</taxon>
        <taxon>Shotokuvirae</taxon>
        <taxon>Cressdnaviricota</taxon>
        <taxon>Arfiviricetes</taxon>
        <taxon>Lineavirales</taxon>
        <taxon>Oomyviridae</taxon>
        <taxon>Nicoomyvirus</taxon>
        <taxon>Nicoomyvirus muffae</taxon>
    </lineage>
</organism>
<feature type="region of interest" description="Disordered" evidence="1">
    <location>
        <begin position="111"/>
        <end position="187"/>
    </location>
</feature>
<dbReference type="InterPro" id="IPR013607">
    <property type="entry name" value="Phospholipase_A2-like"/>
</dbReference>
<protein>
    <submittedName>
        <fullName evidence="3">Capsid protein</fullName>
    </submittedName>
</protein>
<feature type="domain" description="Phospholipase A2-like" evidence="2">
    <location>
        <begin position="18"/>
        <end position="95"/>
    </location>
</feature>
<feature type="compositionally biased region" description="Basic and acidic residues" evidence="1">
    <location>
        <begin position="1"/>
        <end position="16"/>
    </location>
</feature>
<reference evidence="3" key="1">
    <citation type="submission" date="2020-09" db="EMBL/GenBank/DDBJ databases">
        <title>Parvovirus dark matter in the feces of wild birds.</title>
        <authorList>
            <person name="Dai Z."/>
            <person name="Yang S."/>
            <person name="Zhang W."/>
        </authorList>
    </citation>
    <scope>NUCLEOTIDE SEQUENCE</scope>
    <source>
        <strain evidence="3">Bpk205par01</strain>
    </source>
</reference>
<name>A0A8A4XED7_9VIRU</name>
<evidence type="ECO:0000256" key="1">
    <source>
        <dbReference type="SAM" id="MobiDB-lite"/>
    </source>
</evidence>
<dbReference type="GO" id="GO:0005198">
    <property type="term" value="F:structural molecule activity"/>
    <property type="evidence" value="ECO:0007669"/>
    <property type="project" value="InterPro"/>
</dbReference>
<proteinExistence type="predicted"/>
<feature type="compositionally biased region" description="Polar residues" evidence="1">
    <location>
        <begin position="178"/>
        <end position="187"/>
    </location>
</feature>
<feature type="compositionally biased region" description="Basic and acidic residues" evidence="1">
    <location>
        <begin position="131"/>
        <end position="153"/>
    </location>
</feature>
<evidence type="ECO:0000259" key="2">
    <source>
        <dbReference type="Pfam" id="PF08398"/>
    </source>
</evidence>
<sequence length="530" mass="57595">MARGRLRADQRIDNRGRGFVPGGYSYLGPGNNSDRGPPRNANDAVAQDHDASYTEIMEAGGSVYNQWDPSDREFNERLTVNDVPTAIAKGLFGLKNGAHSLGLMDEARSQSNLRGAKKSDQQMAGLRGQNKRRDRDGRDNEDQRSTRRFRTEGTDLEGALIAVGNDPGNDSLLDLPGSSESQDRLGSQQGTLLDDMEVPGQGDGENTTLALGALRAGGGDQSGQSKETPISIPPSITYGLQETHTTILPWDGWVSAVGLDYGTQAKLSIRMNGVSDMIPQNLASPPAAGSVFTTKDIFPSKLSSASARSYWDFPAVMGAGATADEKPWWRDYWFDVYEFYTVLKCHYEIILENPVANSNALNASILVGTQFDSYSDAAGTVGNVMPSATLVEALSYPGMRWFKVDSQSPNEGQNGDSNRTVISGTWMPGMTKRNIVNDGDVKTWTPATAASVPNLKELLTVNFWRHPMAQANTLGNTTGCNVQIKLKYVVQFKDLRLQARYPNAATAGQNIQQNLNNVYTTGDAYQNPMA</sequence>